<evidence type="ECO:0000256" key="1">
    <source>
        <dbReference type="ARBA" id="ARBA00010457"/>
    </source>
</evidence>
<dbReference type="EMBL" id="WHJC01000301">
    <property type="protein sequence ID" value="MPQ44747.1"/>
    <property type="molecule type" value="Genomic_DNA"/>
</dbReference>
<dbReference type="PANTHER" id="PTHR10003">
    <property type="entry name" value="SUPEROXIDE DISMUTASE CU-ZN -RELATED"/>
    <property type="match status" value="1"/>
</dbReference>
<evidence type="ECO:0000256" key="2">
    <source>
        <dbReference type="ARBA" id="ARBA00024900"/>
    </source>
</evidence>
<name>A0A6I1MRE1_9CLOT</name>
<evidence type="ECO:0000259" key="4">
    <source>
        <dbReference type="Pfam" id="PF00080"/>
    </source>
</evidence>
<evidence type="ECO:0000256" key="3">
    <source>
        <dbReference type="RuleBase" id="RU000393"/>
    </source>
</evidence>
<dbReference type="InterPro" id="IPR001424">
    <property type="entry name" value="SOD_Cu_Zn_dom"/>
</dbReference>
<comment type="cofactor">
    <cofactor evidence="3">
        <name>Cu cation</name>
        <dbReference type="ChEBI" id="CHEBI:23378"/>
    </cofactor>
    <text evidence="3">Binds 1 copper ion per subunit.</text>
</comment>
<dbReference type="RefSeq" id="WP_152891476.1">
    <property type="nucleotide sequence ID" value="NZ_WHJC01000301.1"/>
</dbReference>
<dbReference type="GO" id="GO:0005507">
    <property type="term" value="F:copper ion binding"/>
    <property type="evidence" value="ECO:0007669"/>
    <property type="project" value="InterPro"/>
</dbReference>
<reference evidence="5 6" key="1">
    <citation type="submission" date="2019-10" db="EMBL/GenBank/DDBJ databases">
        <title>The Genome Sequence of Clostridium tarantellae Isolated from Fish Brain.</title>
        <authorList>
            <person name="Bano L."/>
            <person name="Kiel M."/>
            <person name="Sales G."/>
            <person name="Doxey A.C."/>
            <person name="Mansfield M.J."/>
            <person name="Schiavone M."/>
            <person name="Rossetto O."/>
            <person name="Pirazzini M."/>
            <person name="Dobrindt U."/>
            <person name="Montecucco C."/>
        </authorList>
    </citation>
    <scope>NUCLEOTIDE SEQUENCE [LARGE SCALE GENOMIC DNA]</scope>
    <source>
        <strain evidence="5 6">DSM 3997</strain>
    </source>
</reference>
<dbReference type="Pfam" id="PF00080">
    <property type="entry name" value="Sod_Cu"/>
    <property type="match status" value="1"/>
</dbReference>
<evidence type="ECO:0000313" key="6">
    <source>
        <dbReference type="Proteomes" id="UP000430345"/>
    </source>
</evidence>
<dbReference type="Gene3D" id="2.60.40.200">
    <property type="entry name" value="Superoxide dismutase, copper/zinc binding domain"/>
    <property type="match status" value="1"/>
</dbReference>
<comment type="cofactor">
    <cofactor evidence="3">
        <name>Zn(2+)</name>
        <dbReference type="ChEBI" id="CHEBI:29105"/>
    </cofactor>
    <text evidence="3">Binds 1 zinc ion per subunit.</text>
</comment>
<keyword evidence="3" id="KW-0479">Metal-binding</keyword>
<dbReference type="Proteomes" id="UP000430345">
    <property type="component" value="Unassembled WGS sequence"/>
</dbReference>
<dbReference type="AlphaFoldDB" id="A0A6I1MRE1"/>
<sequence length="189" mass="20779">MHINSNKCGYNKINTSSCTSCDIFSNFREEDAFAIIKGGPLAPSICGKALLYQLKDGVYIRVYITGIPANDVDLNRGKMFSNTFHAFHIHELGNCTVGNPKDPFLAAGGHWNIEGNPHEFHTGDLPPLLANNGKVMMSFLTQRFMLKNALNRSFILHKNYDTIKAQPSGNAGSRLACGLIKSKSHNCCC</sequence>
<dbReference type="GO" id="GO:0004784">
    <property type="term" value="F:superoxide dismutase activity"/>
    <property type="evidence" value="ECO:0007669"/>
    <property type="project" value="UniProtKB-EC"/>
</dbReference>
<comment type="caution">
    <text evidence="5">The sequence shown here is derived from an EMBL/GenBank/DDBJ whole genome shotgun (WGS) entry which is preliminary data.</text>
</comment>
<comment type="similarity">
    <text evidence="1 3">Belongs to the Cu-Zn superoxide dismutase family.</text>
</comment>
<keyword evidence="3" id="KW-0862">Zinc</keyword>
<proteinExistence type="inferred from homology"/>
<dbReference type="SUPFAM" id="SSF49329">
    <property type="entry name" value="Cu,Zn superoxide dismutase-like"/>
    <property type="match status" value="1"/>
</dbReference>
<feature type="domain" description="Superoxide dismutase copper/zinc binding" evidence="4">
    <location>
        <begin position="80"/>
        <end position="180"/>
    </location>
</feature>
<keyword evidence="3" id="KW-0186">Copper</keyword>
<dbReference type="PROSITE" id="PS00332">
    <property type="entry name" value="SOD_CU_ZN_2"/>
    <property type="match status" value="1"/>
</dbReference>
<dbReference type="InterPro" id="IPR018152">
    <property type="entry name" value="SOD_Cu/Zn_BS"/>
</dbReference>
<comment type="function">
    <text evidence="2">Destroys radicals which are normally produced within the cells and which are toxic to biological systems. May play a role in favoring mycobacterial survival in phagocytes.</text>
</comment>
<dbReference type="InterPro" id="IPR036423">
    <property type="entry name" value="SOD-like_Cu/Zn_dom_sf"/>
</dbReference>
<keyword evidence="6" id="KW-1185">Reference proteome</keyword>
<dbReference type="OrthoDB" id="9792957at2"/>
<evidence type="ECO:0000313" key="5">
    <source>
        <dbReference type="EMBL" id="MPQ44747.1"/>
    </source>
</evidence>
<dbReference type="InterPro" id="IPR024134">
    <property type="entry name" value="SOD_Cu/Zn_/chaperone"/>
</dbReference>
<dbReference type="EC" id="1.15.1.1" evidence="3"/>
<keyword evidence="3" id="KW-0560">Oxidoreductase</keyword>
<accession>A0A6I1MRE1</accession>
<protein>
    <recommendedName>
        <fullName evidence="3">Superoxide dismutase [Cu-Zn]</fullName>
        <ecNumber evidence="3">1.15.1.1</ecNumber>
    </recommendedName>
</protein>
<comment type="catalytic activity">
    <reaction evidence="3">
        <text>2 superoxide + 2 H(+) = H2O2 + O2</text>
        <dbReference type="Rhea" id="RHEA:20696"/>
        <dbReference type="ChEBI" id="CHEBI:15378"/>
        <dbReference type="ChEBI" id="CHEBI:15379"/>
        <dbReference type="ChEBI" id="CHEBI:16240"/>
        <dbReference type="ChEBI" id="CHEBI:18421"/>
        <dbReference type="EC" id="1.15.1.1"/>
    </reaction>
</comment>
<gene>
    <name evidence="5" type="ORF">GBZ86_13480</name>
</gene>
<organism evidence="5 6">
    <name type="scientific">Clostridium tarantellae</name>
    <dbReference type="NCBI Taxonomy" id="39493"/>
    <lineage>
        <taxon>Bacteria</taxon>
        <taxon>Bacillati</taxon>
        <taxon>Bacillota</taxon>
        <taxon>Clostridia</taxon>
        <taxon>Eubacteriales</taxon>
        <taxon>Clostridiaceae</taxon>
        <taxon>Clostridium</taxon>
    </lineage>
</organism>